<dbReference type="EMBL" id="MHOD01000016">
    <property type="protein sequence ID" value="OGZ58008.1"/>
    <property type="molecule type" value="Genomic_DNA"/>
</dbReference>
<proteinExistence type="predicted"/>
<protein>
    <recommendedName>
        <fullName evidence="5">Glycosyl transferase</fullName>
    </recommendedName>
</protein>
<sequence>MYILGTKVHNLTLDQAVKKAERFLYDGKQHYIVTPNPEIVICARNNRTYQNVINRSSLSIPDGMGIVWASKILHRSSIRKRVTGVDFMRKFLEHIDAVKRLNYKIGAGAYRYGWEIANYGIENRVLLAGGRNGVSGVAARNLEKGFSSIKFYSMENLDSDRSIFVIKNIIQPNIIFVALGAPKQELWIAKHLRSFDTVKIAMGVGGSFDFISGKIPRAPEKMQNMGLEWLWRFAIEPRRFFRIIKAVVIFPMLVFKEKISKAF</sequence>
<dbReference type="GO" id="GO:0016758">
    <property type="term" value="F:hexosyltransferase activity"/>
    <property type="evidence" value="ECO:0007669"/>
    <property type="project" value="TreeGrafter"/>
</dbReference>
<accession>A0A1G2H7U0</accession>
<evidence type="ECO:0000256" key="1">
    <source>
        <dbReference type="ARBA" id="ARBA00022676"/>
    </source>
</evidence>
<dbReference type="AlphaFoldDB" id="A0A1G2H7U0"/>
<evidence type="ECO:0008006" key="5">
    <source>
        <dbReference type="Google" id="ProtNLM"/>
    </source>
</evidence>
<evidence type="ECO:0000256" key="2">
    <source>
        <dbReference type="ARBA" id="ARBA00022679"/>
    </source>
</evidence>
<keyword evidence="1" id="KW-0328">Glycosyltransferase</keyword>
<organism evidence="3 4">
    <name type="scientific">Candidatus Spechtbacteria bacterium RIFCSPHIGHO2_01_FULL_43_30</name>
    <dbReference type="NCBI Taxonomy" id="1802158"/>
    <lineage>
        <taxon>Bacteria</taxon>
        <taxon>Candidatus Spechtiibacteriota</taxon>
    </lineage>
</organism>
<evidence type="ECO:0000313" key="4">
    <source>
        <dbReference type="Proteomes" id="UP000177932"/>
    </source>
</evidence>
<dbReference type="InterPro" id="IPR004629">
    <property type="entry name" value="WecG_TagA_CpsF"/>
</dbReference>
<keyword evidence="2" id="KW-0808">Transferase</keyword>
<dbReference type="CDD" id="cd06533">
    <property type="entry name" value="Glyco_transf_WecG_TagA"/>
    <property type="match status" value="1"/>
</dbReference>
<dbReference type="STRING" id="1802158.A2827_03925"/>
<comment type="caution">
    <text evidence="3">The sequence shown here is derived from an EMBL/GenBank/DDBJ whole genome shotgun (WGS) entry which is preliminary data.</text>
</comment>
<gene>
    <name evidence="3" type="ORF">A2827_03925</name>
</gene>
<name>A0A1G2H7U0_9BACT</name>
<dbReference type="Proteomes" id="UP000177932">
    <property type="component" value="Unassembled WGS sequence"/>
</dbReference>
<dbReference type="PANTHER" id="PTHR34136:SF1">
    <property type="entry name" value="UDP-N-ACETYL-D-MANNOSAMINURONIC ACID TRANSFERASE"/>
    <property type="match status" value="1"/>
</dbReference>
<reference evidence="3 4" key="1">
    <citation type="journal article" date="2016" name="Nat. Commun.">
        <title>Thousands of microbial genomes shed light on interconnected biogeochemical processes in an aquifer system.</title>
        <authorList>
            <person name="Anantharaman K."/>
            <person name="Brown C.T."/>
            <person name="Hug L.A."/>
            <person name="Sharon I."/>
            <person name="Castelle C.J."/>
            <person name="Probst A.J."/>
            <person name="Thomas B.C."/>
            <person name="Singh A."/>
            <person name="Wilkins M.J."/>
            <person name="Karaoz U."/>
            <person name="Brodie E.L."/>
            <person name="Williams K.H."/>
            <person name="Hubbard S.S."/>
            <person name="Banfield J.F."/>
        </authorList>
    </citation>
    <scope>NUCLEOTIDE SEQUENCE [LARGE SCALE GENOMIC DNA]</scope>
</reference>
<dbReference type="NCBIfam" id="TIGR00696">
    <property type="entry name" value="wecG_tagA_cpsF"/>
    <property type="match status" value="1"/>
</dbReference>
<dbReference type="Pfam" id="PF03808">
    <property type="entry name" value="Glyco_tran_WecG"/>
    <property type="match status" value="2"/>
</dbReference>
<dbReference type="PANTHER" id="PTHR34136">
    <property type="match status" value="1"/>
</dbReference>
<evidence type="ECO:0000313" key="3">
    <source>
        <dbReference type="EMBL" id="OGZ58008.1"/>
    </source>
</evidence>